<reference evidence="1" key="1">
    <citation type="submission" date="2021-03" db="EMBL/GenBank/DDBJ databases">
        <title>Draft genome sequence of rust myrtle Austropuccinia psidii MF-1, a brazilian biotype.</title>
        <authorList>
            <person name="Quecine M.C."/>
            <person name="Pachon D.M.R."/>
            <person name="Bonatelli M.L."/>
            <person name="Correr F.H."/>
            <person name="Franceschini L.M."/>
            <person name="Leite T.F."/>
            <person name="Margarido G.R.A."/>
            <person name="Almeida C.A."/>
            <person name="Ferrarezi J.A."/>
            <person name="Labate C.A."/>
        </authorList>
    </citation>
    <scope>NUCLEOTIDE SEQUENCE</scope>
    <source>
        <strain evidence="1">MF-1</strain>
    </source>
</reference>
<proteinExistence type="predicted"/>
<protein>
    <recommendedName>
        <fullName evidence="3">Reverse transcriptase Ty1/copia-type domain-containing protein</fullName>
    </recommendedName>
</protein>
<name>A0A9Q3HJD6_9BASI</name>
<dbReference type="AlphaFoldDB" id="A0A9Q3HJD6"/>
<comment type="caution">
    <text evidence="1">The sequence shown here is derived from an EMBL/GenBank/DDBJ whole genome shotgun (WGS) entry which is preliminary data.</text>
</comment>
<keyword evidence="2" id="KW-1185">Reference proteome</keyword>
<evidence type="ECO:0000313" key="1">
    <source>
        <dbReference type="EMBL" id="MBW0507581.1"/>
    </source>
</evidence>
<dbReference type="Proteomes" id="UP000765509">
    <property type="component" value="Unassembled WGS sequence"/>
</dbReference>
<dbReference type="EMBL" id="AVOT02019793">
    <property type="protein sequence ID" value="MBW0507581.1"/>
    <property type="molecule type" value="Genomic_DNA"/>
</dbReference>
<gene>
    <name evidence="1" type="ORF">O181_047296</name>
</gene>
<organism evidence="1 2">
    <name type="scientific">Austropuccinia psidii MF-1</name>
    <dbReference type="NCBI Taxonomy" id="1389203"/>
    <lineage>
        <taxon>Eukaryota</taxon>
        <taxon>Fungi</taxon>
        <taxon>Dikarya</taxon>
        <taxon>Basidiomycota</taxon>
        <taxon>Pucciniomycotina</taxon>
        <taxon>Pucciniomycetes</taxon>
        <taxon>Pucciniales</taxon>
        <taxon>Sphaerophragmiaceae</taxon>
        <taxon>Austropuccinia</taxon>
    </lineage>
</organism>
<accession>A0A9Q3HJD6</accession>
<evidence type="ECO:0000313" key="2">
    <source>
        <dbReference type="Proteomes" id="UP000765509"/>
    </source>
</evidence>
<sequence>MLRIKLTHEANSITLSQSHYIDALLDLYSMTHCKPVATTLIPNTHLEAASDQEKVDFVKLNVISRSVIGSLNYLLFLLCQHFVSIFRVTRYTALACFSAHTQIP</sequence>
<evidence type="ECO:0008006" key="3">
    <source>
        <dbReference type="Google" id="ProtNLM"/>
    </source>
</evidence>